<reference evidence="2 3" key="1">
    <citation type="submission" date="2014-10" db="EMBL/GenBank/DDBJ databases">
        <title>Draft genome sequence of Actinoplanes utahensis NRRL 12052.</title>
        <authorList>
            <person name="Velasco-Bucheli B."/>
            <person name="del Cerro C."/>
            <person name="Hormigo D."/>
            <person name="Garcia J.L."/>
            <person name="Acebal C."/>
            <person name="Arroyo M."/>
            <person name="de la Mata I."/>
        </authorList>
    </citation>
    <scope>NUCLEOTIDE SEQUENCE [LARGE SCALE GENOMIC DNA]</scope>
    <source>
        <strain evidence="2 3">NRRL 12052</strain>
    </source>
</reference>
<proteinExistence type="inferred from homology"/>
<comment type="similarity">
    <text evidence="1">Belongs to the class-IV pyridoxal-phosphate-dependent aminotransferase family.</text>
</comment>
<name>A0A0A6ULK3_ACTUT</name>
<dbReference type="GO" id="GO:0003824">
    <property type="term" value="F:catalytic activity"/>
    <property type="evidence" value="ECO:0007669"/>
    <property type="project" value="InterPro"/>
</dbReference>
<dbReference type="InterPro" id="IPR036038">
    <property type="entry name" value="Aminotransferase-like"/>
</dbReference>
<dbReference type="Proteomes" id="UP000054537">
    <property type="component" value="Unassembled WGS sequence"/>
</dbReference>
<dbReference type="STRING" id="1869.MB27_12930"/>
<dbReference type="InterPro" id="IPR043132">
    <property type="entry name" value="BCAT-like_C"/>
</dbReference>
<evidence type="ECO:0000256" key="1">
    <source>
        <dbReference type="ARBA" id="ARBA00009320"/>
    </source>
</evidence>
<dbReference type="PANTHER" id="PTHR42743:SF11">
    <property type="entry name" value="AMINODEOXYCHORISMATE LYASE"/>
    <property type="match status" value="1"/>
</dbReference>
<dbReference type="InterPro" id="IPR001544">
    <property type="entry name" value="Aminotrans_IV"/>
</dbReference>
<accession>A0A0A6ULK3</accession>
<organism evidence="2 3">
    <name type="scientific">Actinoplanes utahensis</name>
    <dbReference type="NCBI Taxonomy" id="1869"/>
    <lineage>
        <taxon>Bacteria</taxon>
        <taxon>Bacillati</taxon>
        <taxon>Actinomycetota</taxon>
        <taxon>Actinomycetes</taxon>
        <taxon>Micromonosporales</taxon>
        <taxon>Micromonosporaceae</taxon>
        <taxon>Actinoplanes</taxon>
    </lineage>
</organism>
<evidence type="ECO:0000313" key="2">
    <source>
        <dbReference type="EMBL" id="KHD77020.1"/>
    </source>
</evidence>
<dbReference type="GO" id="GO:0046394">
    <property type="term" value="P:carboxylic acid biosynthetic process"/>
    <property type="evidence" value="ECO:0007669"/>
    <property type="project" value="UniProtKB-ARBA"/>
</dbReference>
<evidence type="ECO:0008006" key="4">
    <source>
        <dbReference type="Google" id="ProtNLM"/>
    </source>
</evidence>
<dbReference type="eggNOG" id="COG0115">
    <property type="taxonomic scope" value="Bacteria"/>
</dbReference>
<dbReference type="CDD" id="cd00449">
    <property type="entry name" value="PLPDE_IV"/>
    <property type="match status" value="1"/>
</dbReference>
<dbReference type="PANTHER" id="PTHR42743">
    <property type="entry name" value="AMINO-ACID AMINOTRANSFERASE"/>
    <property type="match status" value="1"/>
</dbReference>
<keyword evidence="3" id="KW-1185">Reference proteome</keyword>
<dbReference type="Gene3D" id="3.30.470.10">
    <property type="match status" value="1"/>
</dbReference>
<protein>
    <recommendedName>
        <fullName evidence="4">Branched-chain amino acid aminotransferase</fullName>
    </recommendedName>
</protein>
<dbReference type="EMBL" id="JRTT01000013">
    <property type="protein sequence ID" value="KHD77020.1"/>
    <property type="molecule type" value="Genomic_DNA"/>
</dbReference>
<gene>
    <name evidence="2" type="ORF">MB27_12930</name>
</gene>
<dbReference type="InterPro" id="IPR043131">
    <property type="entry name" value="BCAT-like_N"/>
</dbReference>
<dbReference type="Gene3D" id="3.20.10.10">
    <property type="entry name" value="D-amino Acid Aminotransferase, subunit A, domain 2"/>
    <property type="match status" value="1"/>
</dbReference>
<evidence type="ECO:0000313" key="3">
    <source>
        <dbReference type="Proteomes" id="UP000054537"/>
    </source>
</evidence>
<comment type="caution">
    <text evidence="2">The sequence shown here is derived from an EMBL/GenBank/DDBJ whole genome shotgun (WGS) entry which is preliminary data.</text>
</comment>
<dbReference type="AlphaFoldDB" id="A0A0A6ULK3"/>
<dbReference type="InterPro" id="IPR050571">
    <property type="entry name" value="Class-IV_PLP-Dep_Aminotrnsfr"/>
</dbReference>
<dbReference type="SUPFAM" id="SSF56752">
    <property type="entry name" value="D-aminoacid aminotransferase-like PLP-dependent enzymes"/>
    <property type="match status" value="1"/>
</dbReference>
<sequence>MWFNGACVPWEDARVHVWDELALRGANVFEGITAFWNAAERRHEVLAGDAHLDRLYQSALAADIPAPMERAGVFAALAEVAAHMGGMDIYLRPTFYAKRGRSTLALDSEGAMYIGGFPYRPSAPPAVRAIVSSHRRFGGPIGAHAKSGGSYLDFRVFERERLQHGVDHVFFLNDHGHVAEADGAAILLIRDKQVITPSVASGVLDSITKRIVLDIARGLGYRVEERPVRRDELYQAKVVLAGTLLGLRNVDTVDGHATVDAGAEDTAATLAAEYGRLCRGESSLASAYLTPLT</sequence>
<dbReference type="Pfam" id="PF01063">
    <property type="entry name" value="Aminotran_4"/>
    <property type="match status" value="1"/>
</dbReference>